<name>A0A8J5HBH2_ZINOF</name>
<evidence type="ECO:0000313" key="4">
    <source>
        <dbReference type="EMBL" id="KAG6513740.1"/>
    </source>
</evidence>
<dbReference type="OrthoDB" id="7305308at2759"/>
<evidence type="ECO:0000259" key="3">
    <source>
        <dbReference type="PROSITE" id="PS51186"/>
    </source>
</evidence>
<dbReference type="CDD" id="cd04301">
    <property type="entry name" value="NAT_SF"/>
    <property type="match status" value="1"/>
</dbReference>
<sequence length="233" mass="25628">MSSAADASPENLKHAVWAQIRIADNRDVPNVCRLIRQMAEFERLTHLFSATEASLSATLFPSPAPPPFRSFTVLILELSPTPFPTSDADAGFSPIVRQLHPDAPAEDAEAGEFASPRGGGAVVVGFVLCFPNYSSFLAKPGLYVEDIFVRAAWRRRGLGRMMLAAVARQAALLGMGRVEWCVLDWNVNAIKFYEEMGAEVLPMWRICRLAGPALQAYRLQLHDKEGEAVAKEE</sequence>
<dbReference type="Proteomes" id="UP000734854">
    <property type="component" value="Unassembled WGS sequence"/>
</dbReference>
<dbReference type="AlphaFoldDB" id="A0A8J5HBH2"/>
<evidence type="ECO:0000256" key="1">
    <source>
        <dbReference type="ARBA" id="ARBA00022679"/>
    </source>
</evidence>
<keyword evidence="2" id="KW-0012">Acyltransferase</keyword>
<dbReference type="FunFam" id="3.40.630.30:FF:000139">
    <property type="entry name" value="L-ornithine N5-acetyltransferase NATA1"/>
    <property type="match status" value="1"/>
</dbReference>
<proteinExistence type="predicted"/>
<reference evidence="4 5" key="1">
    <citation type="submission" date="2020-08" db="EMBL/GenBank/DDBJ databases">
        <title>Plant Genome Project.</title>
        <authorList>
            <person name="Zhang R.-G."/>
        </authorList>
    </citation>
    <scope>NUCLEOTIDE SEQUENCE [LARGE SCALE GENOMIC DNA]</scope>
    <source>
        <tissue evidence="4">Rhizome</tissue>
    </source>
</reference>
<organism evidence="4 5">
    <name type="scientific">Zingiber officinale</name>
    <name type="common">Ginger</name>
    <name type="synonym">Amomum zingiber</name>
    <dbReference type="NCBI Taxonomy" id="94328"/>
    <lineage>
        <taxon>Eukaryota</taxon>
        <taxon>Viridiplantae</taxon>
        <taxon>Streptophyta</taxon>
        <taxon>Embryophyta</taxon>
        <taxon>Tracheophyta</taxon>
        <taxon>Spermatophyta</taxon>
        <taxon>Magnoliopsida</taxon>
        <taxon>Liliopsida</taxon>
        <taxon>Zingiberales</taxon>
        <taxon>Zingiberaceae</taxon>
        <taxon>Zingiber</taxon>
    </lineage>
</organism>
<dbReference type="PANTHER" id="PTHR10545:SF29">
    <property type="entry name" value="GH14572P-RELATED"/>
    <property type="match status" value="1"/>
</dbReference>
<accession>A0A8J5HBH2</accession>
<dbReference type="EMBL" id="JACMSC010000007">
    <property type="protein sequence ID" value="KAG6513740.1"/>
    <property type="molecule type" value="Genomic_DNA"/>
</dbReference>
<gene>
    <name evidence="4" type="ORF">ZIOFF_024076</name>
</gene>
<evidence type="ECO:0000256" key="2">
    <source>
        <dbReference type="ARBA" id="ARBA00023315"/>
    </source>
</evidence>
<comment type="caution">
    <text evidence="4">The sequence shown here is derived from an EMBL/GenBank/DDBJ whole genome shotgun (WGS) entry which is preliminary data.</text>
</comment>
<keyword evidence="1" id="KW-0808">Transferase</keyword>
<feature type="domain" description="N-acetyltransferase" evidence="3">
    <location>
        <begin position="73"/>
        <end position="224"/>
    </location>
</feature>
<dbReference type="Pfam" id="PF00583">
    <property type="entry name" value="Acetyltransf_1"/>
    <property type="match status" value="1"/>
</dbReference>
<dbReference type="InterPro" id="IPR051016">
    <property type="entry name" value="Diverse_Substrate_AcTransf"/>
</dbReference>
<dbReference type="PANTHER" id="PTHR10545">
    <property type="entry name" value="DIAMINE N-ACETYLTRANSFERASE"/>
    <property type="match status" value="1"/>
</dbReference>
<evidence type="ECO:0000313" key="5">
    <source>
        <dbReference type="Proteomes" id="UP000734854"/>
    </source>
</evidence>
<protein>
    <recommendedName>
        <fullName evidence="3">N-acetyltransferase domain-containing protein</fullName>
    </recommendedName>
</protein>
<dbReference type="PROSITE" id="PS51186">
    <property type="entry name" value="GNAT"/>
    <property type="match status" value="1"/>
</dbReference>
<dbReference type="GO" id="GO:0008080">
    <property type="term" value="F:N-acetyltransferase activity"/>
    <property type="evidence" value="ECO:0007669"/>
    <property type="project" value="TreeGrafter"/>
</dbReference>
<keyword evidence="5" id="KW-1185">Reference proteome</keyword>
<dbReference type="InterPro" id="IPR000182">
    <property type="entry name" value="GNAT_dom"/>
</dbReference>